<feature type="active site" description="Charge relay system" evidence="8">
    <location>
        <position position="222"/>
    </location>
</feature>
<dbReference type="InterPro" id="IPR001940">
    <property type="entry name" value="Peptidase_S1C"/>
</dbReference>
<name>W8SRF2_9RHOB</name>
<dbReference type="AlphaFoldDB" id="W8SRF2"/>
<dbReference type="PANTHER" id="PTHR43343:SF3">
    <property type="entry name" value="PROTEASE DO-LIKE 8, CHLOROPLASTIC"/>
    <property type="match status" value="1"/>
</dbReference>
<evidence type="ECO:0000256" key="7">
    <source>
        <dbReference type="ARBA" id="ARBA00022825"/>
    </source>
</evidence>
<keyword evidence="14" id="KW-1185">Reference proteome</keyword>
<evidence type="ECO:0000259" key="12">
    <source>
        <dbReference type="PROSITE" id="PS50106"/>
    </source>
</evidence>
<dbReference type="InterPro" id="IPR001478">
    <property type="entry name" value="PDZ"/>
</dbReference>
<feature type="domain" description="PDZ" evidence="12">
    <location>
        <begin position="382"/>
        <end position="448"/>
    </location>
</feature>
<feature type="region of interest" description="Disordered" evidence="10">
    <location>
        <begin position="80"/>
        <end position="102"/>
    </location>
</feature>
<feature type="binding site" evidence="9">
    <location>
        <begin position="220"/>
        <end position="222"/>
    </location>
    <ligand>
        <name>substrate</name>
    </ligand>
</feature>
<evidence type="ECO:0000256" key="5">
    <source>
        <dbReference type="ARBA" id="ARBA00022764"/>
    </source>
</evidence>
<dbReference type="InterPro" id="IPR036034">
    <property type="entry name" value="PDZ_sf"/>
</dbReference>
<dbReference type="Gene3D" id="2.30.42.10">
    <property type="match status" value="2"/>
</dbReference>
<evidence type="ECO:0000256" key="1">
    <source>
        <dbReference type="ARBA" id="ARBA00004418"/>
    </source>
</evidence>
<feature type="active site" description="Charge relay system" evidence="8">
    <location>
        <position position="148"/>
    </location>
</feature>
<keyword evidence="6" id="KW-0378">Hydrolase</keyword>
<dbReference type="PROSITE" id="PS50106">
    <property type="entry name" value="PDZ"/>
    <property type="match status" value="2"/>
</dbReference>
<evidence type="ECO:0000256" key="11">
    <source>
        <dbReference type="SAM" id="SignalP"/>
    </source>
</evidence>
<comment type="subcellular location">
    <subcellularLocation>
        <location evidence="1">Periplasm</location>
    </subcellularLocation>
</comment>
<evidence type="ECO:0000256" key="2">
    <source>
        <dbReference type="ARBA" id="ARBA00022670"/>
    </source>
</evidence>
<evidence type="ECO:0000256" key="8">
    <source>
        <dbReference type="PIRSR" id="PIRSR611782-1"/>
    </source>
</evidence>
<dbReference type="PRINTS" id="PR00834">
    <property type="entry name" value="PROTEASES2C"/>
</dbReference>
<dbReference type="InterPro" id="IPR009003">
    <property type="entry name" value="Peptidase_S1_PA"/>
</dbReference>
<dbReference type="NCBIfam" id="TIGR02037">
    <property type="entry name" value="degP_htrA_DO"/>
    <property type="match status" value="1"/>
</dbReference>
<dbReference type="SUPFAM" id="SSF50156">
    <property type="entry name" value="PDZ domain-like"/>
    <property type="match status" value="2"/>
</dbReference>
<keyword evidence="5" id="KW-0574">Periplasm</keyword>
<evidence type="ECO:0000256" key="4">
    <source>
        <dbReference type="ARBA" id="ARBA00022737"/>
    </source>
</evidence>
<dbReference type="InterPro" id="IPR051201">
    <property type="entry name" value="Chloro_Bact_Ser_Proteases"/>
</dbReference>
<feature type="active site" description="Charge relay system" evidence="8">
    <location>
        <position position="118"/>
    </location>
</feature>
<dbReference type="Gene3D" id="2.40.10.120">
    <property type="match status" value="1"/>
</dbReference>
<evidence type="ECO:0000256" key="3">
    <source>
        <dbReference type="ARBA" id="ARBA00022729"/>
    </source>
</evidence>
<dbReference type="Pfam" id="PF13180">
    <property type="entry name" value="PDZ_2"/>
    <property type="match status" value="1"/>
</dbReference>
<dbReference type="STRING" id="1294273.roselon_02812"/>
<dbReference type="InterPro" id="IPR041489">
    <property type="entry name" value="PDZ_6"/>
</dbReference>
<evidence type="ECO:0000313" key="14">
    <source>
        <dbReference type="Proteomes" id="UP000019593"/>
    </source>
</evidence>
<dbReference type="PANTHER" id="PTHR43343">
    <property type="entry name" value="PEPTIDASE S12"/>
    <property type="match status" value="1"/>
</dbReference>
<dbReference type="EMBL" id="CP004372">
    <property type="protein sequence ID" value="AHM05110.1"/>
    <property type="molecule type" value="Genomic_DNA"/>
</dbReference>
<dbReference type="GO" id="GO:0004252">
    <property type="term" value="F:serine-type endopeptidase activity"/>
    <property type="evidence" value="ECO:0007669"/>
    <property type="project" value="InterPro"/>
</dbReference>
<evidence type="ECO:0000256" key="10">
    <source>
        <dbReference type="SAM" id="MobiDB-lite"/>
    </source>
</evidence>
<feature type="compositionally biased region" description="Low complexity" evidence="10">
    <location>
        <begin position="83"/>
        <end position="97"/>
    </location>
</feature>
<feature type="binding site" evidence="9">
    <location>
        <position position="148"/>
    </location>
    <ligand>
        <name>substrate</name>
    </ligand>
</feature>
<dbReference type="CDD" id="cd10839">
    <property type="entry name" value="cpPDZ1_DegP-like"/>
    <property type="match status" value="1"/>
</dbReference>
<protein>
    <submittedName>
        <fullName evidence="13">HtrA protease/chaperone protein</fullName>
    </submittedName>
</protein>
<dbReference type="SUPFAM" id="SSF50494">
    <property type="entry name" value="Trypsin-like serine proteases"/>
    <property type="match status" value="1"/>
</dbReference>
<gene>
    <name evidence="13" type="ORF">roselon_02812</name>
</gene>
<keyword evidence="3 11" id="KW-0732">Signal</keyword>
<dbReference type="eggNOG" id="COG0265">
    <property type="taxonomic scope" value="Bacteria"/>
</dbReference>
<organism evidence="13 14">
    <name type="scientific">Roseicyclus elongatus DSM 19469</name>
    <dbReference type="NCBI Taxonomy" id="1294273"/>
    <lineage>
        <taxon>Bacteria</taxon>
        <taxon>Pseudomonadati</taxon>
        <taxon>Pseudomonadota</taxon>
        <taxon>Alphaproteobacteria</taxon>
        <taxon>Rhodobacterales</taxon>
        <taxon>Roseobacteraceae</taxon>
        <taxon>Roseicyclus</taxon>
    </lineage>
</organism>
<accession>W8SRF2</accession>
<sequence>MERTPLNLLRIAPSVALAALLSTGLPAGPAPAQDSGFDAPADFSQMVSERLPAVVGILSTGPAPEATTQAMPQLPPGLREFFGRPGPRTGPSGPQGPMRSQGSGFVISSDGLIVTNNHVIDGAEQIEVVLTDDRRLEATLVGTDPATDIALLRVEGASDLPSVSWGESDTVSIGQWVVAIGNPFGLGGTVTAGIVSARSRDINAGPYDDFIQTDAAINRGNSGGPLFDASGDVIGVNTAIFSPSGGNVGIGFAVPSAVAERVVAELQDDGRVDRGWLGVQVQALSDRLAAALGIERADGVLIAEVSDDGPAARAGLEPGDVILSVGGEAIDAPRALSFAIAELPVGEPVRMGYWRDGVREETEVTIGLRAAAILADDTAPAATAPEAARSGPSIGVAVTPLSGDLRARSGIPADVRGLFVQEVAPGSAAAEAGLRAGDVMVSADAATLGQVDTLRDVIDLAAGEDGLLLVRFWRDGRYGYTRVDIPTTTATDE</sequence>
<dbReference type="HOGENOM" id="CLU_020120_1_0_5"/>
<proteinExistence type="predicted"/>
<feature type="domain" description="PDZ" evidence="12">
    <location>
        <begin position="261"/>
        <end position="330"/>
    </location>
</feature>
<feature type="chain" id="PRO_5038419030" evidence="11">
    <location>
        <begin position="33"/>
        <end position="493"/>
    </location>
</feature>
<keyword evidence="7" id="KW-0720">Serine protease</keyword>
<dbReference type="Pfam" id="PF17820">
    <property type="entry name" value="PDZ_6"/>
    <property type="match status" value="1"/>
</dbReference>
<dbReference type="InterPro" id="IPR011782">
    <property type="entry name" value="Pept_S1C_Do"/>
</dbReference>
<evidence type="ECO:0000256" key="6">
    <source>
        <dbReference type="ARBA" id="ARBA00022801"/>
    </source>
</evidence>
<dbReference type="RefSeq" id="WP_025312809.1">
    <property type="nucleotide sequence ID" value="NZ_CP004372.1"/>
</dbReference>
<evidence type="ECO:0000256" key="9">
    <source>
        <dbReference type="PIRSR" id="PIRSR611782-2"/>
    </source>
</evidence>
<feature type="signal peptide" evidence="11">
    <location>
        <begin position="1"/>
        <end position="32"/>
    </location>
</feature>
<evidence type="ECO:0000313" key="13">
    <source>
        <dbReference type="EMBL" id="AHM05110.1"/>
    </source>
</evidence>
<keyword evidence="4" id="KW-0677">Repeat</keyword>
<dbReference type="SMART" id="SM00228">
    <property type="entry name" value="PDZ"/>
    <property type="match status" value="2"/>
</dbReference>
<dbReference type="Proteomes" id="UP000019593">
    <property type="component" value="Chromosome"/>
</dbReference>
<dbReference type="Pfam" id="PF13365">
    <property type="entry name" value="Trypsin_2"/>
    <property type="match status" value="1"/>
</dbReference>
<dbReference type="OrthoDB" id="9758917at2"/>
<keyword evidence="2 13" id="KW-0645">Protease</keyword>
<dbReference type="PATRIC" id="fig|1294273.3.peg.2775"/>
<dbReference type="GO" id="GO:0006508">
    <property type="term" value="P:proteolysis"/>
    <property type="evidence" value="ECO:0007669"/>
    <property type="project" value="UniProtKB-KW"/>
</dbReference>
<feature type="binding site" evidence="9">
    <location>
        <position position="118"/>
    </location>
    <ligand>
        <name>substrate</name>
    </ligand>
</feature>
<dbReference type="KEGG" id="red:roselon_02812"/>
<reference evidence="13 14" key="1">
    <citation type="submission" date="2013-03" db="EMBL/GenBank/DDBJ databases">
        <authorList>
            <person name="Fiebig A."/>
            <person name="Goeker M."/>
            <person name="Klenk H.-P.P."/>
        </authorList>
    </citation>
    <scope>NUCLEOTIDE SEQUENCE [LARGE SCALE GENOMIC DNA]</scope>
    <source>
        <strain evidence="14">DSM 19469</strain>
    </source>
</reference>